<evidence type="ECO:0000313" key="4">
    <source>
        <dbReference type="Proteomes" id="UP000178606"/>
    </source>
</evidence>
<dbReference type="NCBIfam" id="TIGR03509">
    <property type="entry name" value="OMP_MtrB_PioB"/>
    <property type="match status" value="1"/>
</dbReference>
<gene>
    <name evidence="3" type="ORF">A3F84_11000</name>
</gene>
<dbReference type="EMBL" id="MFKF01000102">
    <property type="protein sequence ID" value="OGG54477.1"/>
    <property type="molecule type" value="Genomic_DNA"/>
</dbReference>
<evidence type="ECO:0008006" key="5">
    <source>
        <dbReference type="Google" id="ProtNLM"/>
    </source>
</evidence>
<sequence length="745" mass="82605">MKWTTILRVLLGALIPVCALLSPGGLAQAQTVKHGDVEVGQRGLAGDRASSKFQEYRQLPTGLFLNRLHLDLGDGNDNRYLHLRATRVAQEDQRVLLSLGLYGRARLDLEWDQTPHLLSATGRTLFAQSPSGVFAMPLQTRQDLNKLVTTDTNPGQGGVQPDLNALGNLINGTARGVDLSTQRKTGKASLRYTPAQEWDVRVQYSIEDRSGAKPLGANFGFNLAELPEPVDYRTQEFKISSEYADRRWDARFDYSASAFNNSVDAMIWDNPFVTANAVGSPSRGRLGIFPDNTAQNVAFSGAVNLPQATRLATTVSYGWRRQNAPFLPFTINSAVAALPTYPALPATSLNGAVNTLLTNVSLTSRPARNLSLNGRYRYYDYDNRTPSLLFTKYIGYDNQLSGDARRSLPIAYTRQNAGLDLGYQFVKGASLKLGYGWENWDRTHRDARKVDEKAFQTALNLTPADWLALRTSYTRSARKTHEYDAEEHVAHETFPQGESGLGQHPDLRKFDMASRDRDRVEGMAQVTPVDALSFSASVGYANDDFVESAYGLRGDRNGNVSFDVSYSPTERFTLFAGYTWEDYKYQQKSRQRTPASGSNPANDKPANDWLSDMGDGVNTVIAGLSGALIPRKIDLDVDYSVSKSKGTIQTRTPGKPDIVTTAQNYPDTHSRLHQAAATLRYHLSASVVPRFEYRYERYSSDYFYRTNLSPFMGAVDASTTSAAFLGATQPDYRAHIVSFVIGYTF</sequence>
<reference evidence="3 4" key="1">
    <citation type="journal article" date="2016" name="Nat. Commun.">
        <title>Thousands of microbial genomes shed light on interconnected biogeochemical processes in an aquifer system.</title>
        <authorList>
            <person name="Anantharaman K."/>
            <person name="Brown C.T."/>
            <person name="Hug L.A."/>
            <person name="Sharon I."/>
            <person name="Castelle C.J."/>
            <person name="Probst A.J."/>
            <person name="Thomas B.C."/>
            <person name="Singh A."/>
            <person name="Wilkins M.J."/>
            <person name="Karaoz U."/>
            <person name="Brodie E.L."/>
            <person name="Williams K.H."/>
            <person name="Hubbard S.S."/>
            <person name="Banfield J.F."/>
        </authorList>
    </citation>
    <scope>NUCLEOTIDE SEQUENCE [LARGE SCALE GENOMIC DNA]</scope>
    <source>
        <strain evidence="4">RIFCSPLOWO2_12_FULL_64_10</strain>
    </source>
</reference>
<evidence type="ECO:0000256" key="2">
    <source>
        <dbReference type="SAM" id="SignalP"/>
    </source>
</evidence>
<dbReference type="InterPro" id="IPR023614">
    <property type="entry name" value="Porin_dom_sf"/>
</dbReference>
<evidence type="ECO:0000313" key="3">
    <source>
        <dbReference type="EMBL" id="OGG54477.1"/>
    </source>
</evidence>
<feature type="chain" id="PRO_5009523630" description="MtrB/PioB family decaheme-associated outer membrane protein" evidence="2">
    <location>
        <begin position="30"/>
        <end position="745"/>
    </location>
</feature>
<dbReference type="SUPFAM" id="SSF56935">
    <property type="entry name" value="Porins"/>
    <property type="match status" value="2"/>
</dbReference>
<comment type="caution">
    <text evidence="3">The sequence shown here is derived from an EMBL/GenBank/DDBJ whole genome shotgun (WGS) entry which is preliminary data.</text>
</comment>
<organism evidence="3 4">
    <name type="scientific">Handelsmanbacteria sp. (strain RIFCSPLOWO2_12_FULL_64_10)</name>
    <dbReference type="NCBI Taxonomy" id="1817868"/>
    <lineage>
        <taxon>Bacteria</taxon>
        <taxon>Candidatus Handelsmaniibacteriota</taxon>
    </lineage>
</organism>
<protein>
    <recommendedName>
        <fullName evidence="5">MtrB/PioB family decaheme-associated outer membrane protein</fullName>
    </recommendedName>
</protein>
<keyword evidence="2" id="KW-0732">Signal</keyword>
<dbReference type="Proteomes" id="UP000178606">
    <property type="component" value="Unassembled WGS sequence"/>
</dbReference>
<feature type="region of interest" description="Disordered" evidence="1">
    <location>
        <begin position="589"/>
        <end position="609"/>
    </location>
</feature>
<dbReference type="AlphaFoldDB" id="A0A1F6CZD1"/>
<dbReference type="InterPro" id="IPR020016">
    <property type="entry name" value="Decahaem-assoc_OM_MtrB/PioB"/>
</dbReference>
<name>A0A1F6CZD1_HANXR</name>
<dbReference type="Pfam" id="PF11854">
    <property type="entry name" value="MtrB_PioB"/>
    <property type="match status" value="1"/>
</dbReference>
<feature type="compositionally biased region" description="Polar residues" evidence="1">
    <location>
        <begin position="589"/>
        <end position="601"/>
    </location>
</feature>
<proteinExistence type="predicted"/>
<accession>A0A1F6CZD1</accession>
<evidence type="ECO:0000256" key="1">
    <source>
        <dbReference type="SAM" id="MobiDB-lite"/>
    </source>
</evidence>
<feature type="signal peptide" evidence="2">
    <location>
        <begin position="1"/>
        <end position="29"/>
    </location>
</feature>
<dbReference type="Gene3D" id="2.40.160.10">
    <property type="entry name" value="Porin"/>
    <property type="match status" value="1"/>
</dbReference>